<evidence type="ECO:0000313" key="2">
    <source>
        <dbReference type="Proteomes" id="UP000004319"/>
    </source>
</evidence>
<evidence type="ECO:0000313" key="1">
    <source>
        <dbReference type="EMBL" id="GAA07688.1"/>
    </source>
</evidence>
<organism evidence="1 2">
    <name type="scientific">Acetobacter tropicalis NBRC 101654</name>
    <dbReference type="NCBI Taxonomy" id="749388"/>
    <lineage>
        <taxon>Bacteria</taxon>
        <taxon>Pseudomonadati</taxon>
        <taxon>Pseudomonadota</taxon>
        <taxon>Alphaproteobacteria</taxon>
        <taxon>Acetobacterales</taxon>
        <taxon>Acetobacteraceae</taxon>
        <taxon>Acetobacter</taxon>
    </lineage>
</organism>
<reference evidence="1 2" key="1">
    <citation type="journal article" date="2011" name="Biochem. Biophys. Res. Commun.">
        <title>Increased number of Arginine-based salt bridges contributes to the thermotolerance of thermotolerant acetic acid bacteria, Acetobacter tropicalis SKU1100.</title>
        <authorList>
            <person name="Matsutani M."/>
            <person name="Hirakawa H."/>
            <person name="Nishikura M."/>
            <person name="Soemphol W."/>
            <person name="Ali I.A.I."/>
            <person name="Yakushi T."/>
            <person name="Matsushita K."/>
        </authorList>
    </citation>
    <scope>NUCLEOTIDE SEQUENCE [LARGE SCALE GENOMIC DNA]</scope>
    <source>
        <strain evidence="1 2">NBRC 101654</strain>
    </source>
</reference>
<dbReference type="Proteomes" id="UP000004319">
    <property type="component" value="Unassembled WGS sequence"/>
</dbReference>
<sequence>MCLPNGGSSIPLQREAVLTIWQAPLDGGAIDHQISVYYKSVLQKMKGFCHDRNRVIS</sequence>
<proteinExistence type="predicted"/>
<dbReference type="AlphaFoldDB" id="F7VBE8"/>
<dbReference type="EMBL" id="BABS01000013">
    <property type="protein sequence ID" value="GAA07688.1"/>
    <property type="molecule type" value="Genomic_DNA"/>
</dbReference>
<name>F7VBE8_9PROT</name>
<gene>
    <name evidence="1" type="ORF">ATPR_0692</name>
</gene>
<comment type="caution">
    <text evidence="1">The sequence shown here is derived from an EMBL/GenBank/DDBJ whole genome shotgun (WGS) entry which is preliminary data.</text>
</comment>
<accession>F7VBE8</accession>
<protein>
    <submittedName>
        <fullName evidence="1">Uncharacterized protein</fullName>
    </submittedName>
</protein>